<evidence type="ECO:0000256" key="3">
    <source>
        <dbReference type="SAM" id="SignalP"/>
    </source>
</evidence>
<dbReference type="CDD" id="cd10966">
    <property type="entry name" value="CE4_yadE_5s"/>
    <property type="match status" value="1"/>
</dbReference>
<evidence type="ECO:0000313" key="7">
    <source>
        <dbReference type="Proteomes" id="UP000238825"/>
    </source>
</evidence>
<dbReference type="InterPro" id="IPR011330">
    <property type="entry name" value="Glyco_hydro/deAcase_b/a-brl"/>
</dbReference>
<dbReference type="InterPro" id="IPR002509">
    <property type="entry name" value="NODB_dom"/>
</dbReference>
<dbReference type="Gene3D" id="3.20.20.370">
    <property type="entry name" value="Glycoside hydrolase/deacetylase"/>
    <property type="match status" value="1"/>
</dbReference>
<evidence type="ECO:0000256" key="2">
    <source>
        <dbReference type="SAM" id="MobiDB-lite"/>
    </source>
</evidence>
<dbReference type="GO" id="GO:0005975">
    <property type="term" value="P:carbohydrate metabolic process"/>
    <property type="evidence" value="ECO:0007669"/>
    <property type="project" value="InterPro"/>
</dbReference>
<dbReference type="Proteomes" id="UP000238825">
    <property type="component" value="Chromosome"/>
</dbReference>
<evidence type="ECO:0000313" key="5">
    <source>
        <dbReference type="EMBL" id="AVK96122.1"/>
    </source>
</evidence>
<dbReference type="PANTHER" id="PTHR34216:SF13">
    <property type="entry name" value="XYLANASE_CHITIN DEACETYLASE"/>
    <property type="match status" value="1"/>
</dbReference>
<protein>
    <submittedName>
        <fullName evidence="6">Deacetylase</fullName>
        <ecNumber evidence="6">3.5.1.-</ecNumber>
    </submittedName>
</protein>
<name>A0A2S0JYA8_LYSSH</name>
<evidence type="ECO:0000313" key="8">
    <source>
        <dbReference type="Proteomes" id="UP000255295"/>
    </source>
</evidence>
<dbReference type="SUPFAM" id="SSF88713">
    <property type="entry name" value="Glycoside hydrolase/deacetylase"/>
    <property type="match status" value="1"/>
</dbReference>
<dbReference type="GeneID" id="48276061"/>
<reference evidence="5 7" key="1">
    <citation type="submission" date="2017-03" db="EMBL/GenBank/DDBJ databases">
        <title>The whole genome sequencing and assembly of Lysinibacillus sphaericus DSM 28T strain.</title>
        <authorList>
            <person name="Lee Y.-J."/>
            <person name="Yi H."/>
            <person name="Bahn Y.-S."/>
            <person name="Kim J.F."/>
            <person name="Lee D.-W."/>
        </authorList>
    </citation>
    <scope>NUCLEOTIDE SEQUENCE [LARGE SCALE GENOMIC DNA]</scope>
    <source>
        <strain evidence="5 7">DSM 28</strain>
    </source>
</reference>
<dbReference type="InterPro" id="IPR036028">
    <property type="entry name" value="SH3-like_dom_sf"/>
</dbReference>
<dbReference type="Gene3D" id="2.30.30.40">
    <property type="entry name" value="SH3 Domains"/>
    <property type="match status" value="2"/>
</dbReference>
<proteinExistence type="predicted"/>
<gene>
    <name evidence="6" type="primary">icaB</name>
    <name evidence="5" type="ORF">LS41612_07585</name>
    <name evidence="6" type="ORF">NCTC10338_03236</name>
</gene>
<feature type="signal peptide" evidence="3">
    <location>
        <begin position="1"/>
        <end position="22"/>
    </location>
</feature>
<feature type="domain" description="NodB homology" evidence="4">
    <location>
        <begin position="396"/>
        <end position="569"/>
    </location>
</feature>
<evidence type="ECO:0000256" key="1">
    <source>
        <dbReference type="ARBA" id="ARBA00022729"/>
    </source>
</evidence>
<keyword evidence="1 3" id="KW-0732">Signal</keyword>
<dbReference type="Proteomes" id="UP000255295">
    <property type="component" value="Unassembled WGS sequence"/>
</dbReference>
<feature type="chain" id="PRO_5030054886" evidence="3">
    <location>
        <begin position="23"/>
        <end position="569"/>
    </location>
</feature>
<accession>A0A2S0JYA8</accession>
<dbReference type="EC" id="3.5.1.-" evidence="6"/>
<dbReference type="GO" id="GO:0016810">
    <property type="term" value="F:hydrolase activity, acting on carbon-nitrogen (but not peptide) bonds"/>
    <property type="evidence" value="ECO:0007669"/>
    <property type="project" value="InterPro"/>
</dbReference>
<dbReference type="EMBL" id="CP019980">
    <property type="protein sequence ID" value="AVK96122.1"/>
    <property type="molecule type" value="Genomic_DNA"/>
</dbReference>
<dbReference type="SUPFAM" id="SSF50044">
    <property type="entry name" value="SH3-domain"/>
    <property type="match status" value="1"/>
</dbReference>
<feature type="region of interest" description="Disordered" evidence="2">
    <location>
        <begin position="161"/>
        <end position="193"/>
    </location>
</feature>
<reference evidence="6 8" key="2">
    <citation type="submission" date="2018-06" db="EMBL/GenBank/DDBJ databases">
        <authorList>
            <consortium name="Pathogen Informatics"/>
            <person name="Doyle S."/>
        </authorList>
    </citation>
    <scope>NUCLEOTIDE SEQUENCE [LARGE SCALE GENOMIC DNA]</scope>
    <source>
        <strain evidence="6 8">NCTC10338</strain>
    </source>
</reference>
<keyword evidence="6" id="KW-0378">Hydrolase</keyword>
<dbReference type="InterPro" id="IPR051398">
    <property type="entry name" value="Polysacch_Deacetylase"/>
</dbReference>
<dbReference type="AlphaFoldDB" id="A0A2S0JYA8"/>
<evidence type="ECO:0000259" key="4">
    <source>
        <dbReference type="PROSITE" id="PS51677"/>
    </source>
</evidence>
<feature type="compositionally biased region" description="Pro residues" evidence="2">
    <location>
        <begin position="176"/>
        <end position="188"/>
    </location>
</feature>
<dbReference type="Pfam" id="PF01522">
    <property type="entry name" value="Polysacc_deac_1"/>
    <property type="match status" value="1"/>
</dbReference>
<dbReference type="PROSITE" id="PS51677">
    <property type="entry name" value="NODB"/>
    <property type="match status" value="1"/>
</dbReference>
<organism evidence="5 7">
    <name type="scientific">Lysinibacillus sphaericus</name>
    <name type="common">Bacillus sphaericus</name>
    <dbReference type="NCBI Taxonomy" id="1421"/>
    <lineage>
        <taxon>Bacteria</taxon>
        <taxon>Bacillati</taxon>
        <taxon>Bacillota</taxon>
        <taxon>Bacilli</taxon>
        <taxon>Bacillales</taxon>
        <taxon>Bacillaceae</taxon>
        <taxon>Lysinibacillus</taxon>
    </lineage>
</organism>
<dbReference type="PANTHER" id="PTHR34216">
    <property type="match status" value="1"/>
</dbReference>
<evidence type="ECO:0000313" key="6">
    <source>
        <dbReference type="EMBL" id="SUV18119.1"/>
    </source>
</evidence>
<dbReference type="RefSeq" id="WP_024363121.1">
    <property type="nucleotide sequence ID" value="NZ_BJNS01000003.1"/>
</dbReference>
<dbReference type="EMBL" id="UFSZ01000001">
    <property type="protein sequence ID" value="SUV18119.1"/>
    <property type="molecule type" value="Genomic_DNA"/>
</dbReference>
<sequence length="569" mass="65437">MKRIVYLLLFMLLLPFVHKVHASSIVIQVNEEATVFDNRSGSLEQVGTLSAGQTFEVTKDYGPNWWQIRWGGNYGYVDKRYTTVVPSKTYQNNVPSVVKVKDYIVATKVTPVYDNTGNKLVQFATLSEGVRFPLYSKMGSWYGIAVNGRLGFVHSNFVTEEKGQDTTDPSTKPVEKPTPTPPTSPTTPPSKQNGYIEALENAVLYDLRREQPMSIATLLKGQQLEIANVIDEMYVQVRWGKTFLYVEKSKIKFVNTPSFKNSGNDNAVKNQYFIPISGNNEIYDRTAKKLQPFAKLDVNRRYPILRKEQNWYVTTIGGREGYIHSSKVALDRGVPVMMYHHFLKENELGRFKNVSTTITDTQFAHEMKYLKDKKYETVSTDDLVRFMRNEITLPAYSIVLTFDDGLLSTREYAYPILKNYGFQATQFLITYRNEYSPAEQLFNYNDLQALSKQDMDYMQDVFTFESHTYNLHDMIGNKGKMLLIPYHEVVEDLKRSLTFIPNAKAFAYPFGQYNANIIYAVKEAGFTMAFSTKPGYNNPYDDIYQIKRLYSDQQTSLAQFKKMVSPFAQ</sequence>